<dbReference type="AlphaFoldDB" id="A0A235ETF2"/>
<dbReference type="InterPro" id="IPR056085">
    <property type="entry name" value="DUF7668"/>
</dbReference>
<sequence length="132" mass="14875">MTINKQDPQVPALRDADSERPIPSAWRPVICEIVRAFVGRDYALSVGVPGVSPVSSETAEHIEKYIQHYGEELVELPEETWDSSVCIWMGVRWDALIDLWTSSEGRSDLVLSLRVSEDGSGFKFDVYMVYVP</sequence>
<dbReference type="Pfam" id="PF24705">
    <property type="entry name" value="DUF7668"/>
    <property type="match status" value="1"/>
</dbReference>
<dbReference type="Proteomes" id="UP000215441">
    <property type="component" value="Unassembled WGS sequence"/>
</dbReference>
<dbReference type="RefSeq" id="WP_094285923.1">
    <property type="nucleotide sequence ID" value="NZ_NOIG01000001.1"/>
</dbReference>
<protein>
    <recommendedName>
        <fullName evidence="1">DUF7668 domain-containing protein</fullName>
    </recommendedName>
</protein>
<reference evidence="2 3" key="1">
    <citation type="submission" date="2017-07" db="EMBL/GenBank/DDBJ databases">
        <title>Acidovorax KNDSW TSA 6 genome sequence and assembly.</title>
        <authorList>
            <person name="Mayilraj S."/>
        </authorList>
    </citation>
    <scope>NUCLEOTIDE SEQUENCE [LARGE SCALE GENOMIC DNA]</scope>
    <source>
        <strain evidence="2 3">KNDSW-TSA6</strain>
    </source>
</reference>
<accession>A0A235ETF2</accession>
<evidence type="ECO:0000259" key="1">
    <source>
        <dbReference type="Pfam" id="PF24705"/>
    </source>
</evidence>
<name>A0A235ETF2_9BURK</name>
<gene>
    <name evidence="2" type="ORF">CBY09_01930</name>
</gene>
<keyword evidence="3" id="KW-1185">Reference proteome</keyword>
<evidence type="ECO:0000313" key="2">
    <source>
        <dbReference type="EMBL" id="OYD52328.1"/>
    </source>
</evidence>
<proteinExistence type="predicted"/>
<dbReference type="OrthoDB" id="1149888at2"/>
<evidence type="ECO:0000313" key="3">
    <source>
        <dbReference type="Proteomes" id="UP000215441"/>
    </source>
</evidence>
<feature type="domain" description="DUF7668" evidence="1">
    <location>
        <begin position="34"/>
        <end position="132"/>
    </location>
</feature>
<comment type="caution">
    <text evidence="2">The sequence shown here is derived from an EMBL/GenBank/DDBJ whole genome shotgun (WGS) entry which is preliminary data.</text>
</comment>
<dbReference type="EMBL" id="NOIG01000001">
    <property type="protein sequence ID" value="OYD52328.1"/>
    <property type="molecule type" value="Genomic_DNA"/>
</dbReference>
<organism evidence="2 3">
    <name type="scientific">Acidovorax kalamii</name>
    <dbReference type="NCBI Taxonomy" id="2004485"/>
    <lineage>
        <taxon>Bacteria</taxon>
        <taxon>Pseudomonadati</taxon>
        <taxon>Pseudomonadota</taxon>
        <taxon>Betaproteobacteria</taxon>
        <taxon>Burkholderiales</taxon>
        <taxon>Comamonadaceae</taxon>
        <taxon>Acidovorax</taxon>
    </lineage>
</organism>